<protein>
    <recommendedName>
        <fullName evidence="1">DUF4218 domain-containing protein</fullName>
    </recommendedName>
</protein>
<reference evidence="2" key="1">
    <citation type="submission" date="2020-06" db="EMBL/GenBank/DDBJ databases">
        <authorList>
            <person name="Li T."/>
            <person name="Hu X."/>
            <person name="Zhang T."/>
            <person name="Song X."/>
            <person name="Zhang H."/>
            <person name="Dai N."/>
            <person name="Sheng W."/>
            <person name="Hou X."/>
            <person name="Wei L."/>
        </authorList>
    </citation>
    <scope>NUCLEOTIDE SEQUENCE</scope>
    <source>
        <strain evidence="2">K16</strain>
        <tissue evidence="2">Leaf</tissue>
    </source>
</reference>
<evidence type="ECO:0000259" key="1">
    <source>
        <dbReference type="Pfam" id="PF13960"/>
    </source>
</evidence>
<dbReference type="Pfam" id="PF13960">
    <property type="entry name" value="DUF4218"/>
    <property type="match status" value="1"/>
</dbReference>
<feature type="domain" description="DUF4218" evidence="1">
    <location>
        <begin position="2"/>
        <end position="108"/>
    </location>
</feature>
<dbReference type="PANTHER" id="PTHR48258">
    <property type="entry name" value="DUF4218 DOMAIN-CONTAINING PROTEIN-RELATED"/>
    <property type="match status" value="1"/>
</dbReference>
<accession>A0AAE1WIX3</accession>
<dbReference type="AlphaFoldDB" id="A0AAE1WIX3"/>
<evidence type="ECO:0000313" key="2">
    <source>
        <dbReference type="EMBL" id="KAK4394245.1"/>
    </source>
</evidence>
<name>A0AAE1WIX3_9LAMI</name>
<gene>
    <name evidence="2" type="ORF">Sango_1895300</name>
</gene>
<evidence type="ECO:0000313" key="3">
    <source>
        <dbReference type="Proteomes" id="UP001289374"/>
    </source>
</evidence>
<dbReference type="PANTHER" id="PTHR48258:SF4">
    <property type="entry name" value="DUF4216 DOMAIN-CONTAINING PROTEIN"/>
    <property type="match status" value="1"/>
</dbReference>
<sequence>MLDVTKLHKLEKSIVVIMCNLEKIFPPAFFDSMEHLIVHLSYEARIGGPVQYRWMYPFERFLCELKKNVKNKTHIEASLVETYIWKKSASSYYFELNVLCKQSKLNKNDNLTSNEDIIERSIFNHLG</sequence>
<dbReference type="Proteomes" id="UP001289374">
    <property type="component" value="Unassembled WGS sequence"/>
</dbReference>
<proteinExistence type="predicted"/>
<dbReference type="InterPro" id="IPR025452">
    <property type="entry name" value="DUF4218"/>
</dbReference>
<organism evidence="2 3">
    <name type="scientific">Sesamum angolense</name>
    <dbReference type="NCBI Taxonomy" id="2727404"/>
    <lineage>
        <taxon>Eukaryota</taxon>
        <taxon>Viridiplantae</taxon>
        <taxon>Streptophyta</taxon>
        <taxon>Embryophyta</taxon>
        <taxon>Tracheophyta</taxon>
        <taxon>Spermatophyta</taxon>
        <taxon>Magnoliopsida</taxon>
        <taxon>eudicotyledons</taxon>
        <taxon>Gunneridae</taxon>
        <taxon>Pentapetalae</taxon>
        <taxon>asterids</taxon>
        <taxon>lamiids</taxon>
        <taxon>Lamiales</taxon>
        <taxon>Pedaliaceae</taxon>
        <taxon>Sesamum</taxon>
    </lineage>
</organism>
<reference evidence="2" key="2">
    <citation type="journal article" date="2024" name="Plant">
        <title>Genomic evolution and insights into agronomic trait innovations of Sesamum species.</title>
        <authorList>
            <person name="Miao H."/>
            <person name="Wang L."/>
            <person name="Qu L."/>
            <person name="Liu H."/>
            <person name="Sun Y."/>
            <person name="Le M."/>
            <person name="Wang Q."/>
            <person name="Wei S."/>
            <person name="Zheng Y."/>
            <person name="Lin W."/>
            <person name="Duan Y."/>
            <person name="Cao H."/>
            <person name="Xiong S."/>
            <person name="Wang X."/>
            <person name="Wei L."/>
            <person name="Li C."/>
            <person name="Ma Q."/>
            <person name="Ju M."/>
            <person name="Zhao R."/>
            <person name="Li G."/>
            <person name="Mu C."/>
            <person name="Tian Q."/>
            <person name="Mei H."/>
            <person name="Zhang T."/>
            <person name="Gao T."/>
            <person name="Zhang H."/>
        </authorList>
    </citation>
    <scope>NUCLEOTIDE SEQUENCE</scope>
    <source>
        <strain evidence="2">K16</strain>
    </source>
</reference>
<comment type="caution">
    <text evidence="2">The sequence shown here is derived from an EMBL/GenBank/DDBJ whole genome shotgun (WGS) entry which is preliminary data.</text>
</comment>
<keyword evidence="3" id="KW-1185">Reference proteome</keyword>
<dbReference type="EMBL" id="JACGWL010000010">
    <property type="protein sequence ID" value="KAK4394245.1"/>
    <property type="molecule type" value="Genomic_DNA"/>
</dbReference>